<organism evidence="6 7">
    <name type="scientific">Gordonia neofelifaecis NRRL B-59395</name>
    <dbReference type="NCBI Taxonomy" id="644548"/>
    <lineage>
        <taxon>Bacteria</taxon>
        <taxon>Bacillati</taxon>
        <taxon>Actinomycetota</taxon>
        <taxon>Actinomycetes</taxon>
        <taxon>Mycobacteriales</taxon>
        <taxon>Gordoniaceae</taxon>
        <taxon>Gordonia</taxon>
    </lineage>
</organism>
<dbReference type="Gene3D" id="1.10.10.10">
    <property type="entry name" value="Winged helix-like DNA-binding domain superfamily/Winged helix DNA-binding domain"/>
    <property type="match status" value="1"/>
</dbReference>
<dbReference type="EMBL" id="AEUD01000020">
    <property type="protein sequence ID" value="EGD53565.1"/>
    <property type="molecule type" value="Genomic_DNA"/>
</dbReference>
<evidence type="ECO:0000256" key="1">
    <source>
        <dbReference type="ARBA" id="ARBA00023015"/>
    </source>
</evidence>
<dbReference type="InterPro" id="IPR014757">
    <property type="entry name" value="Tscrpt_reg_IclR_C"/>
</dbReference>
<feature type="domain" description="HTH iclR-type" evidence="4">
    <location>
        <begin position="11"/>
        <end position="71"/>
    </location>
</feature>
<dbReference type="Pfam" id="PF09339">
    <property type="entry name" value="HTH_IclR"/>
    <property type="match status" value="1"/>
</dbReference>
<dbReference type="GO" id="GO:0045892">
    <property type="term" value="P:negative regulation of DNA-templated transcription"/>
    <property type="evidence" value="ECO:0007669"/>
    <property type="project" value="TreeGrafter"/>
</dbReference>
<keyword evidence="1" id="KW-0805">Transcription regulation</keyword>
<reference evidence="6 7" key="1">
    <citation type="journal article" date="2011" name="J. Bacteriol.">
        <title>Draft Genome Sequence of Gordonia neofelifaecis NRRL B-59395, a Cholesterol-Degrading Actinomycete.</title>
        <authorList>
            <person name="Ge F."/>
            <person name="Li W."/>
            <person name="Chen G."/>
            <person name="Liu Y."/>
            <person name="Zhang G."/>
            <person name="Yong B."/>
            <person name="Wang Q."/>
            <person name="Wang N."/>
            <person name="Huang Z."/>
            <person name="Li W."/>
            <person name="Wang J."/>
            <person name="Wu C."/>
            <person name="Xie Q."/>
            <person name="Liu G."/>
        </authorList>
    </citation>
    <scope>NUCLEOTIDE SEQUENCE [LARGE SCALE GENOMIC DNA]</scope>
    <source>
        <strain evidence="6 7">NRRL B-59395</strain>
    </source>
</reference>
<evidence type="ECO:0000256" key="2">
    <source>
        <dbReference type="ARBA" id="ARBA00023125"/>
    </source>
</evidence>
<dbReference type="InterPro" id="IPR029016">
    <property type="entry name" value="GAF-like_dom_sf"/>
</dbReference>
<dbReference type="PROSITE" id="PS51077">
    <property type="entry name" value="HTH_ICLR"/>
    <property type="match status" value="1"/>
</dbReference>
<protein>
    <submittedName>
        <fullName evidence="6">IclR family transcriptional regulator</fullName>
    </submittedName>
</protein>
<dbReference type="Gene3D" id="3.30.450.40">
    <property type="match status" value="1"/>
</dbReference>
<accession>F1YNU6</accession>
<evidence type="ECO:0000259" key="4">
    <source>
        <dbReference type="PROSITE" id="PS51077"/>
    </source>
</evidence>
<proteinExistence type="predicted"/>
<dbReference type="eggNOG" id="COG1414">
    <property type="taxonomic scope" value="Bacteria"/>
</dbReference>
<evidence type="ECO:0000313" key="7">
    <source>
        <dbReference type="Proteomes" id="UP000035065"/>
    </source>
</evidence>
<dbReference type="InterPro" id="IPR050707">
    <property type="entry name" value="HTH_MetabolicPath_Reg"/>
</dbReference>
<gene>
    <name evidence="6" type="ORF">SCNU_17977</name>
</gene>
<dbReference type="AlphaFoldDB" id="F1YNU6"/>
<dbReference type="Proteomes" id="UP000035065">
    <property type="component" value="Unassembled WGS sequence"/>
</dbReference>
<evidence type="ECO:0000313" key="6">
    <source>
        <dbReference type="EMBL" id="EGD53565.1"/>
    </source>
</evidence>
<dbReference type="PANTHER" id="PTHR30136">
    <property type="entry name" value="HELIX-TURN-HELIX TRANSCRIPTIONAL REGULATOR, ICLR FAMILY"/>
    <property type="match status" value="1"/>
</dbReference>
<keyword evidence="2" id="KW-0238">DNA-binding</keyword>
<comment type="caution">
    <text evidence="6">The sequence shown here is derived from an EMBL/GenBank/DDBJ whole genome shotgun (WGS) entry which is preliminary data.</text>
</comment>
<evidence type="ECO:0000256" key="3">
    <source>
        <dbReference type="ARBA" id="ARBA00023163"/>
    </source>
</evidence>
<sequence length="256" mass="26612">MTTADRTAPRPGVLERAATVMDVFAYGRHSASLDDVTADTGLPRSTTFRILQQLVALEWLEHGPAGYRLGRRAAALNRTAVDYSTLRAAAADPLADLNMQTGGVCHLGVLEGRFVHYLDKVGGPANRSIPSRVGAQLAADETVSGQVLLAGMQPEDVDRLMGGGALCSSVGGPGAAGLHDRLNRVRAARGVAFSFGDRCTIGISSVAAAVMGPHGPVASISVAARRAVHLESLAPVVVAAATATSASLFPDLRRRR</sequence>
<dbReference type="GO" id="GO:0003700">
    <property type="term" value="F:DNA-binding transcription factor activity"/>
    <property type="evidence" value="ECO:0007669"/>
    <property type="project" value="TreeGrafter"/>
</dbReference>
<keyword evidence="7" id="KW-1185">Reference proteome</keyword>
<dbReference type="InterPro" id="IPR036390">
    <property type="entry name" value="WH_DNA-bd_sf"/>
</dbReference>
<dbReference type="RefSeq" id="WP_009680788.1">
    <property type="nucleotide sequence ID" value="NZ_AEUD01000020.1"/>
</dbReference>
<keyword evidence="3" id="KW-0804">Transcription</keyword>
<dbReference type="InterPro" id="IPR005471">
    <property type="entry name" value="Tscrpt_reg_IclR_N"/>
</dbReference>
<dbReference type="InterPro" id="IPR036388">
    <property type="entry name" value="WH-like_DNA-bd_sf"/>
</dbReference>
<name>F1YNU6_9ACTN</name>
<dbReference type="GO" id="GO:0003677">
    <property type="term" value="F:DNA binding"/>
    <property type="evidence" value="ECO:0007669"/>
    <property type="project" value="UniProtKB-KW"/>
</dbReference>
<dbReference type="STRING" id="644548.SCNU_17977"/>
<evidence type="ECO:0000259" key="5">
    <source>
        <dbReference type="PROSITE" id="PS51078"/>
    </source>
</evidence>
<dbReference type="SMART" id="SM00346">
    <property type="entry name" value="HTH_ICLR"/>
    <property type="match status" value="1"/>
</dbReference>
<dbReference type="PROSITE" id="PS51078">
    <property type="entry name" value="ICLR_ED"/>
    <property type="match status" value="1"/>
</dbReference>
<dbReference type="PANTHER" id="PTHR30136:SF35">
    <property type="entry name" value="HTH-TYPE TRANSCRIPTIONAL REGULATOR RV1719"/>
    <property type="match status" value="1"/>
</dbReference>
<feature type="domain" description="IclR-ED" evidence="5">
    <location>
        <begin position="72"/>
        <end position="250"/>
    </location>
</feature>
<dbReference type="Pfam" id="PF01614">
    <property type="entry name" value="IclR_C"/>
    <property type="match status" value="1"/>
</dbReference>
<dbReference type="SUPFAM" id="SSF46785">
    <property type="entry name" value="Winged helix' DNA-binding domain"/>
    <property type="match status" value="1"/>
</dbReference>
<dbReference type="SUPFAM" id="SSF55781">
    <property type="entry name" value="GAF domain-like"/>
    <property type="match status" value="1"/>
</dbReference>